<evidence type="ECO:0000259" key="4">
    <source>
        <dbReference type="Pfam" id="PF13473"/>
    </source>
</evidence>
<evidence type="ECO:0000313" key="6">
    <source>
        <dbReference type="Proteomes" id="UP000683511"/>
    </source>
</evidence>
<evidence type="ECO:0000256" key="1">
    <source>
        <dbReference type="ARBA" id="ARBA00022723"/>
    </source>
</evidence>
<keyword evidence="6" id="KW-1185">Reference proteome</keyword>
<dbReference type="CDD" id="cd04210">
    <property type="entry name" value="Cupredoxin_like_1"/>
    <property type="match status" value="1"/>
</dbReference>
<dbReference type="InterPro" id="IPR028096">
    <property type="entry name" value="EfeO_Cupredoxin"/>
</dbReference>
<dbReference type="SUPFAM" id="SSF49503">
    <property type="entry name" value="Cupredoxins"/>
    <property type="match status" value="1"/>
</dbReference>
<dbReference type="Pfam" id="PF13473">
    <property type="entry name" value="Cupredoxin_1"/>
    <property type="match status" value="1"/>
</dbReference>
<proteinExistence type="predicted"/>
<reference evidence="5" key="1">
    <citation type="submission" date="2017-04" db="EMBL/GenBank/DDBJ databases">
        <title>Genome deletions in a multicellular cyanobacterial endosymbiont for morphological adaptation in marine diatoms.</title>
        <authorList>
            <person name="Wang Y."/>
            <person name="Gao H."/>
            <person name="Li R."/>
            <person name="Xu X."/>
        </authorList>
    </citation>
    <scope>NUCLEOTIDE SEQUENCE</scope>
    <source>
        <strain evidence="5">FACHB 800</strain>
    </source>
</reference>
<dbReference type="Proteomes" id="UP000683511">
    <property type="component" value="Chromosome"/>
</dbReference>
<accession>A0A975Y6E0</accession>
<keyword evidence="3" id="KW-0812">Transmembrane</keyword>
<dbReference type="InterPro" id="IPR008972">
    <property type="entry name" value="Cupredoxin"/>
</dbReference>
<keyword evidence="3" id="KW-0472">Membrane</keyword>
<feature type="transmembrane region" description="Helical" evidence="3">
    <location>
        <begin position="42"/>
        <end position="61"/>
    </location>
</feature>
<dbReference type="RefSeq" id="WP_190603394.1">
    <property type="nucleotide sequence ID" value="NZ_CP021056.1"/>
</dbReference>
<feature type="domain" description="EfeO-type cupredoxin-like" evidence="4">
    <location>
        <begin position="70"/>
        <end position="172"/>
    </location>
</feature>
<keyword evidence="3" id="KW-1133">Transmembrane helix</keyword>
<dbReference type="GO" id="GO:0046872">
    <property type="term" value="F:metal ion binding"/>
    <property type="evidence" value="ECO:0007669"/>
    <property type="project" value="UniProtKB-KW"/>
</dbReference>
<evidence type="ECO:0000256" key="2">
    <source>
        <dbReference type="ARBA" id="ARBA00023008"/>
    </source>
</evidence>
<gene>
    <name evidence="5" type="ORF">B6N60_03894</name>
</gene>
<dbReference type="InterPro" id="IPR050845">
    <property type="entry name" value="Cu-binding_ET"/>
</dbReference>
<dbReference type="PANTHER" id="PTHR38439">
    <property type="entry name" value="AURACYANIN-B"/>
    <property type="match status" value="1"/>
</dbReference>
<evidence type="ECO:0000256" key="3">
    <source>
        <dbReference type="SAM" id="Phobius"/>
    </source>
</evidence>
<evidence type="ECO:0000313" key="5">
    <source>
        <dbReference type="EMBL" id="QXE25182.1"/>
    </source>
</evidence>
<dbReference type="Gene3D" id="2.60.40.420">
    <property type="entry name" value="Cupredoxins - blue copper proteins"/>
    <property type="match status" value="1"/>
</dbReference>
<dbReference type="AlphaFoldDB" id="A0A975Y6E0"/>
<name>A0A975Y6E0_9NOST</name>
<dbReference type="InterPro" id="IPR041716">
    <property type="entry name" value="Cupredoxin-like_Cyanobacteria"/>
</dbReference>
<organism evidence="5 6">
    <name type="scientific">Richelia sinica FACHB-800</name>
    <dbReference type="NCBI Taxonomy" id="1357546"/>
    <lineage>
        <taxon>Bacteria</taxon>
        <taxon>Bacillati</taxon>
        <taxon>Cyanobacteriota</taxon>
        <taxon>Cyanophyceae</taxon>
        <taxon>Nostocales</taxon>
        <taxon>Nostocaceae</taxon>
        <taxon>Richelia</taxon>
    </lineage>
</organism>
<dbReference type="EMBL" id="CP021056">
    <property type="protein sequence ID" value="QXE25182.1"/>
    <property type="molecule type" value="Genomic_DNA"/>
</dbReference>
<dbReference type="InterPro" id="IPR033138">
    <property type="entry name" value="Cu_oxidase_CS"/>
</dbReference>
<dbReference type="PROSITE" id="PS00079">
    <property type="entry name" value="MULTICOPPER_OXIDASE1"/>
    <property type="match status" value="1"/>
</dbReference>
<keyword evidence="1" id="KW-0479">Metal-binding</keyword>
<dbReference type="PANTHER" id="PTHR38439:SF3">
    <property type="entry name" value="COPPER-RESISTANT CUPROPROTEIN COPI"/>
    <property type="match status" value="1"/>
</dbReference>
<sequence>MKNLLTNIYQHTYLPIYQWKINITNQAYTVEKDCKYGVIKSFILALITSAFCLLAINPALAANLSSDILKQTPTEISVSLSNAANELKFLPNHLEFVSGKRYKLRLTNPSQLKHYFTAKDFADAIWTQKVEAGNVEIKGAIRELELKPGAEAEWVFVPLKPGTYRLRCTVPGHTEAGMTGDIKISE</sequence>
<keyword evidence="2" id="KW-0186">Copper</keyword>
<dbReference type="KEGG" id="rsin:B6N60_03894"/>
<protein>
    <recommendedName>
        <fullName evidence="4">EfeO-type cupredoxin-like domain-containing protein</fullName>
    </recommendedName>
</protein>